<reference evidence="10" key="1">
    <citation type="journal article" date="2021" name="PeerJ">
        <title>Extensive microbial diversity within the chicken gut microbiome revealed by metagenomics and culture.</title>
        <authorList>
            <person name="Gilroy R."/>
            <person name="Ravi A."/>
            <person name="Getino M."/>
            <person name="Pursley I."/>
            <person name="Horton D.L."/>
            <person name="Alikhan N.F."/>
            <person name="Baker D."/>
            <person name="Gharbi K."/>
            <person name="Hall N."/>
            <person name="Watson M."/>
            <person name="Adriaenssens E.M."/>
            <person name="Foster-Nyarko E."/>
            <person name="Jarju S."/>
            <person name="Secka A."/>
            <person name="Antonio M."/>
            <person name="Oren A."/>
            <person name="Chaudhuri R.R."/>
            <person name="La Ragione R."/>
            <person name="Hildebrand F."/>
            <person name="Pallen M.J."/>
        </authorList>
    </citation>
    <scope>NUCLEOTIDE SEQUENCE</scope>
    <source>
        <strain evidence="10">CHK191-13928</strain>
    </source>
</reference>
<evidence type="ECO:0000256" key="7">
    <source>
        <dbReference type="SAM" id="MobiDB-lite"/>
    </source>
</evidence>
<dbReference type="EC" id="5.2.1.8" evidence="2"/>
<evidence type="ECO:0000256" key="8">
    <source>
        <dbReference type="SAM" id="SignalP"/>
    </source>
</evidence>
<dbReference type="Proteomes" id="UP000886721">
    <property type="component" value="Unassembled WGS sequence"/>
</dbReference>
<feature type="domain" description="PpiC" evidence="9">
    <location>
        <begin position="179"/>
        <end position="287"/>
    </location>
</feature>
<evidence type="ECO:0000256" key="6">
    <source>
        <dbReference type="PROSITE-ProRule" id="PRU00278"/>
    </source>
</evidence>
<feature type="compositionally biased region" description="Basic and acidic residues" evidence="7">
    <location>
        <begin position="196"/>
        <end position="214"/>
    </location>
</feature>
<dbReference type="PANTHER" id="PTHR47245">
    <property type="entry name" value="PEPTIDYLPROLYL ISOMERASE"/>
    <property type="match status" value="1"/>
</dbReference>
<dbReference type="InterPro" id="IPR050245">
    <property type="entry name" value="PrsA_foldase"/>
</dbReference>
<dbReference type="InterPro" id="IPR000297">
    <property type="entry name" value="PPIase_PpiC"/>
</dbReference>
<dbReference type="InterPro" id="IPR046357">
    <property type="entry name" value="PPIase_dom_sf"/>
</dbReference>
<keyword evidence="5 6" id="KW-0413">Isomerase</keyword>
<dbReference type="InterPro" id="IPR027304">
    <property type="entry name" value="Trigger_fact/SurA_dom_sf"/>
</dbReference>
<evidence type="ECO:0000256" key="2">
    <source>
        <dbReference type="ARBA" id="ARBA00013194"/>
    </source>
</evidence>
<proteinExistence type="predicted"/>
<feature type="signal peptide" evidence="8">
    <location>
        <begin position="1"/>
        <end position="23"/>
    </location>
</feature>
<reference evidence="10" key="2">
    <citation type="submission" date="2021-04" db="EMBL/GenBank/DDBJ databases">
        <authorList>
            <person name="Gilroy R."/>
        </authorList>
    </citation>
    <scope>NUCLEOTIDE SEQUENCE</scope>
    <source>
        <strain evidence="10">CHK191-13928</strain>
    </source>
</reference>
<comment type="caution">
    <text evidence="10">The sequence shown here is derived from an EMBL/GenBank/DDBJ whole genome shotgun (WGS) entry which is preliminary data.</text>
</comment>
<evidence type="ECO:0000313" key="11">
    <source>
        <dbReference type="Proteomes" id="UP000886721"/>
    </source>
</evidence>
<organism evidence="10 11">
    <name type="scientific">Candidatus Anaerostipes excrementavium</name>
    <dbReference type="NCBI Taxonomy" id="2838463"/>
    <lineage>
        <taxon>Bacteria</taxon>
        <taxon>Bacillati</taxon>
        <taxon>Bacillota</taxon>
        <taxon>Clostridia</taxon>
        <taxon>Lachnospirales</taxon>
        <taxon>Lachnospiraceae</taxon>
        <taxon>Anaerostipes</taxon>
    </lineage>
</organism>
<dbReference type="GO" id="GO:0003755">
    <property type="term" value="F:peptidyl-prolyl cis-trans isomerase activity"/>
    <property type="evidence" value="ECO:0007669"/>
    <property type="project" value="UniProtKB-KW"/>
</dbReference>
<comment type="catalytic activity">
    <reaction evidence="1">
        <text>[protein]-peptidylproline (omega=180) = [protein]-peptidylproline (omega=0)</text>
        <dbReference type="Rhea" id="RHEA:16237"/>
        <dbReference type="Rhea" id="RHEA-COMP:10747"/>
        <dbReference type="Rhea" id="RHEA-COMP:10748"/>
        <dbReference type="ChEBI" id="CHEBI:83833"/>
        <dbReference type="ChEBI" id="CHEBI:83834"/>
        <dbReference type="EC" id="5.2.1.8"/>
    </reaction>
</comment>
<dbReference type="PANTHER" id="PTHR47245:SF1">
    <property type="entry name" value="FOLDASE PROTEIN PRSA"/>
    <property type="match status" value="1"/>
</dbReference>
<dbReference type="PROSITE" id="PS51257">
    <property type="entry name" value="PROKAR_LIPOPROTEIN"/>
    <property type="match status" value="1"/>
</dbReference>
<evidence type="ECO:0000256" key="4">
    <source>
        <dbReference type="ARBA" id="ARBA00023110"/>
    </source>
</evidence>
<evidence type="ECO:0000256" key="3">
    <source>
        <dbReference type="ARBA" id="ARBA00022729"/>
    </source>
</evidence>
<gene>
    <name evidence="10" type="ORF">H9735_04645</name>
</gene>
<evidence type="ECO:0000256" key="1">
    <source>
        <dbReference type="ARBA" id="ARBA00000971"/>
    </source>
</evidence>
<name>A0A9D1WV04_9FIRM</name>
<dbReference type="Gene3D" id="3.10.50.40">
    <property type="match status" value="1"/>
</dbReference>
<evidence type="ECO:0000256" key="5">
    <source>
        <dbReference type="ARBA" id="ARBA00023235"/>
    </source>
</evidence>
<feature type="region of interest" description="Disordered" evidence="7">
    <location>
        <begin position="196"/>
        <end position="220"/>
    </location>
</feature>
<feature type="region of interest" description="Disordered" evidence="7">
    <location>
        <begin position="344"/>
        <end position="373"/>
    </location>
</feature>
<dbReference type="Pfam" id="PF13145">
    <property type="entry name" value="Rotamase_2"/>
    <property type="match status" value="1"/>
</dbReference>
<feature type="chain" id="PRO_5039608583" description="peptidylprolyl isomerase" evidence="8">
    <location>
        <begin position="24"/>
        <end position="373"/>
    </location>
</feature>
<sequence length="373" mass="41870">MKKFAKKLLVLAAVLALSAFLLTGCKPKNERALFEYAGEEVTFQEAHIYARIMQYQAEEQYGSYLGSDMWSLQVGTDSNGDKITMEQSIKNSVVEQLKQIKVLNGHADDYDVKLSKTEKNEIKENVKTLVDTDSGKKIMEETEADEEAIRKLYEESTLASKVMQAIVDKAKVSVSDEEAKTVKVYKLVFTTKKTDSKTGKEKNMTDKEKQDQMKKAKSALSALKEGESASAVASKFGVSNDSGEESYTKGKSELGEKFEEAAAKLKTNDISSILTLDDGYVIIKMINPNDKESLEDSKTTLLQEKQQEAYNKVYKKWTKDADKKWDDEDSVDQDLWDEVEFTYEAATEKNTTESDNSDSSSKTTTEAKTTEKK</sequence>
<protein>
    <recommendedName>
        <fullName evidence="2">peptidylprolyl isomerase</fullName>
        <ecNumber evidence="2">5.2.1.8</ecNumber>
    </recommendedName>
</protein>
<accession>A0A9D1WV04</accession>
<dbReference type="EMBL" id="DXEM01000014">
    <property type="protein sequence ID" value="HIX67402.1"/>
    <property type="molecule type" value="Genomic_DNA"/>
</dbReference>
<dbReference type="SUPFAM" id="SSF109998">
    <property type="entry name" value="Triger factor/SurA peptide-binding domain-like"/>
    <property type="match status" value="1"/>
</dbReference>
<keyword evidence="4 6" id="KW-0697">Rotamase</keyword>
<dbReference type="SUPFAM" id="SSF54534">
    <property type="entry name" value="FKBP-like"/>
    <property type="match status" value="1"/>
</dbReference>
<evidence type="ECO:0000313" key="10">
    <source>
        <dbReference type="EMBL" id="HIX67402.1"/>
    </source>
</evidence>
<evidence type="ECO:0000259" key="9">
    <source>
        <dbReference type="PROSITE" id="PS50198"/>
    </source>
</evidence>
<feature type="compositionally biased region" description="Low complexity" evidence="7">
    <location>
        <begin position="353"/>
        <end position="367"/>
    </location>
</feature>
<keyword evidence="3 8" id="KW-0732">Signal</keyword>
<dbReference type="AlphaFoldDB" id="A0A9D1WV04"/>
<dbReference type="PROSITE" id="PS50198">
    <property type="entry name" value="PPIC_PPIASE_2"/>
    <property type="match status" value="1"/>
</dbReference>